<dbReference type="GO" id="GO:0003700">
    <property type="term" value="F:DNA-binding transcription factor activity"/>
    <property type="evidence" value="ECO:0007669"/>
    <property type="project" value="TreeGrafter"/>
</dbReference>
<feature type="compositionally biased region" description="Pro residues" evidence="3">
    <location>
        <begin position="362"/>
        <end position="372"/>
    </location>
</feature>
<feature type="region of interest" description="Disordered" evidence="3">
    <location>
        <begin position="148"/>
        <end position="200"/>
    </location>
</feature>
<evidence type="ECO:0000256" key="3">
    <source>
        <dbReference type="SAM" id="MobiDB-lite"/>
    </source>
</evidence>
<dbReference type="CDD" id="cd11405">
    <property type="entry name" value="bHLHzip_MLXIP_like"/>
    <property type="match status" value="1"/>
</dbReference>
<dbReference type="InterPro" id="IPR011598">
    <property type="entry name" value="bHLH_dom"/>
</dbReference>
<feature type="compositionally biased region" description="Low complexity" evidence="3">
    <location>
        <begin position="439"/>
        <end position="456"/>
    </location>
</feature>
<dbReference type="PANTHER" id="PTHR10328">
    <property type="entry name" value="PROTEIN MAX MYC-ASSOCIATED FACTOR X"/>
    <property type="match status" value="1"/>
</dbReference>
<protein>
    <recommendedName>
        <fullName evidence="4">BHLH domain-containing protein</fullName>
    </recommendedName>
</protein>
<gene>
    <name evidence="5" type="ORF">H4R34_004911</name>
</gene>
<feature type="region of interest" description="Disordered" evidence="3">
    <location>
        <begin position="326"/>
        <end position="456"/>
    </location>
</feature>
<keyword evidence="2" id="KW-0539">Nucleus</keyword>
<dbReference type="PANTHER" id="PTHR10328:SF15">
    <property type="entry name" value="BHLH TRANSCRIPTION FACTOR"/>
    <property type="match status" value="1"/>
</dbReference>
<feature type="region of interest" description="Disordered" evidence="3">
    <location>
        <begin position="565"/>
        <end position="656"/>
    </location>
</feature>
<proteinExistence type="predicted"/>
<evidence type="ECO:0000313" key="5">
    <source>
        <dbReference type="EMBL" id="KAJ1973927.1"/>
    </source>
</evidence>
<dbReference type="Proteomes" id="UP001151582">
    <property type="component" value="Unassembled WGS sequence"/>
</dbReference>
<feature type="compositionally biased region" description="Basic and acidic residues" evidence="3">
    <location>
        <begin position="775"/>
        <end position="786"/>
    </location>
</feature>
<comment type="caution">
    <text evidence="5">The sequence shown here is derived from an EMBL/GenBank/DDBJ whole genome shotgun (WGS) entry which is preliminary data.</text>
</comment>
<dbReference type="GO" id="GO:0003677">
    <property type="term" value="F:DNA binding"/>
    <property type="evidence" value="ECO:0007669"/>
    <property type="project" value="UniProtKB-KW"/>
</dbReference>
<keyword evidence="1" id="KW-0238">DNA-binding</keyword>
<feature type="region of interest" description="Disordered" evidence="3">
    <location>
        <begin position="30"/>
        <end position="57"/>
    </location>
</feature>
<dbReference type="PROSITE" id="PS50888">
    <property type="entry name" value="BHLH"/>
    <property type="match status" value="1"/>
</dbReference>
<keyword evidence="6" id="KW-1185">Reference proteome</keyword>
<feature type="compositionally biased region" description="Polar residues" evidence="3">
    <location>
        <begin position="385"/>
        <end position="413"/>
    </location>
</feature>
<feature type="compositionally biased region" description="Low complexity" evidence="3">
    <location>
        <begin position="569"/>
        <end position="583"/>
    </location>
</feature>
<evidence type="ECO:0000256" key="1">
    <source>
        <dbReference type="ARBA" id="ARBA00023125"/>
    </source>
</evidence>
<dbReference type="GO" id="GO:0046983">
    <property type="term" value="F:protein dimerization activity"/>
    <property type="evidence" value="ECO:0007669"/>
    <property type="project" value="InterPro"/>
</dbReference>
<evidence type="ECO:0000313" key="6">
    <source>
        <dbReference type="Proteomes" id="UP001151582"/>
    </source>
</evidence>
<dbReference type="SMART" id="SM00353">
    <property type="entry name" value="HLH"/>
    <property type="match status" value="1"/>
</dbReference>
<feature type="compositionally biased region" description="Polar residues" evidence="3">
    <location>
        <begin position="584"/>
        <end position="593"/>
    </location>
</feature>
<feature type="region of interest" description="Disordered" evidence="3">
    <location>
        <begin position="481"/>
        <end position="552"/>
    </location>
</feature>
<feature type="region of interest" description="Disordered" evidence="3">
    <location>
        <begin position="767"/>
        <end position="786"/>
    </location>
</feature>
<dbReference type="GO" id="GO:0045944">
    <property type="term" value="P:positive regulation of transcription by RNA polymerase II"/>
    <property type="evidence" value="ECO:0007669"/>
    <property type="project" value="TreeGrafter"/>
</dbReference>
<feature type="compositionally biased region" description="Low complexity" evidence="3">
    <location>
        <begin position="595"/>
        <end position="615"/>
    </location>
</feature>
<dbReference type="OrthoDB" id="5344169at2759"/>
<feature type="domain" description="BHLH" evidence="4">
    <location>
        <begin position="696"/>
        <end position="747"/>
    </location>
</feature>
<dbReference type="Gene3D" id="4.10.280.10">
    <property type="entry name" value="Helix-loop-helix DNA-binding domain"/>
    <property type="match status" value="1"/>
</dbReference>
<accession>A0A9W8AZR8</accession>
<feature type="compositionally biased region" description="Polar residues" evidence="3">
    <location>
        <begin position="348"/>
        <end position="359"/>
    </location>
</feature>
<dbReference type="EMBL" id="JANBQB010000732">
    <property type="protein sequence ID" value="KAJ1973927.1"/>
    <property type="molecule type" value="Genomic_DNA"/>
</dbReference>
<name>A0A9W8AZR8_9FUNG</name>
<dbReference type="AlphaFoldDB" id="A0A9W8AZR8"/>
<evidence type="ECO:0000259" key="4">
    <source>
        <dbReference type="PROSITE" id="PS50888"/>
    </source>
</evidence>
<reference evidence="5" key="1">
    <citation type="submission" date="2022-07" db="EMBL/GenBank/DDBJ databases">
        <title>Phylogenomic reconstructions and comparative analyses of Kickxellomycotina fungi.</title>
        <authorList>
            <person name="Reynolds N.K."/>
            <person name="Stajich J.E."/>
            <person name="Barry K."/>
            <person name="Grigoriev I.V."/>
            <person name="Crous P."/>
            <person name="Smith M.E."/>
        </authorList>
    </citation>
    <scope>NUCLEOTIDE SEQUENCE</scope>
    <source>
        <strain evidence="5">RSA 567</strain>
    </source>
</reference>
<organism evidence="5 6">
    <name type="scientific">Dimargaris verticillata</name>
    <dbReference type="NCBI Taxonomy" id="2761393"/>
    <lineage>
        <taxon>Eukaryota</taxon>
        <taxon>Fungi</taxon>
        <taxon>Fungi incertae sedis</taxon>
        <taxon>Zoopagomycota</taxon>
        <taxon>Kickxellomycotina</taxon>
        <taxon>Dimargaritomycetes</taxon>
        <taxon>Dimargaritales</taxon>
        <taxon>Dimargaritaceae</taxon>
        <taxon>Dimargaris</taxon>
    </lineage>
</organism>
<dbReference type="SUPFAM" id="SSF47459">
    <property type="entry name" value="HLH, helix-loop-helix DNA-binding domain"/>
    <property type="match status" value="1"/>
</dbReference>
<feature type="compositionally biased region" description="Polar residues" evidence="3">
    <location>
        <begin position="176"/>
        <end position="185"/>
    </location>
</feature>
<dbReference type="GO" id="GO:0090575">
    <property type="term" value="C:RNA polymerase II transcription regulator complex"/>
    <property type="evidence" value="ECO:0007669"/>
    <property type="project" value="TreeGrafter"/>
</dbReference>
<dbReference type="InterPro" id="IPR036638">
    <property type="entry name" value="HLH_DNA-bd_sf"/>
</dbReference>
<sequence length="786" mass="83087">MQRTSAAFGPGLALEDLGIDLNTLLELGLGNGSQSTTATTTPPSNPSHHRQPSPPAGALLDQLQHAIKQAHAEGNHGLIVQLLHLVQQLQGQQPAALPATPQSQRLGPTTTPSTHLAINVPETTAPNGLSAASTPLMSPTFLPGAAMDAAGRPATHTRASVSGPARRKRQYPTDDASATVSSRGLQGQGMASPLKKPMGSLKHPAITRAPTDFGTMGQVSTAHSRALTHNIPHFLDHITGLDGNTGLPMPHHHLEQSPAGPHQLFSSPMFTAHTPGTYPHNTMLPSPFLFDPAAWAQLVNADASALGNLNLTSPALMSSPITMMSTSTSPAFHPGSVSGGGPMDFTLGSPSLNGQTNHTMAAPPPPPPPPFSPALVALPGPATALESSHTTPTLHQLNLSQGATAESTQQRTANHSHKTSPALATRETLTSAPWQPATHAQPSLAAQQLQHSSSAQTANSLLTPATPASLMHLTMATDAQTSAQVAHLSSDRPMESKEVHQPFKGLPEPLLPASSSTPHALKRTKNPDRSKARNKRPKSTTTSPASVGTVPASPASLVASIASRPQTDTLPPSFTSPSLTSHSNHLPSTSAELDSTPVTSSSSSPNIPSSAPATPYQGVLPLSRRLSSKETITKVPISPLPRGNKGRPSGVDQPPLAPYEIASRLAQRSNYQNMLTGDSQRLGLNYDQDLHSNLEQRRTNHKAAEQKRRDSLKRCFDHLKTKLPNLDEKLISKVYLLNKASDYITQLEALRTQDQEHIAQLQQQLLAAQGNEAEQSQHRSTNDTEE</sequence>
<dbReference type="Pfam" id="PF00010">
    <property type="entry name" value="HLH"/>
    <property type="match status" value="1"/>
</dbReference>
<evidence type="ECO:0000256" key="2">
    <source>
        <dbReference type="ARBA" id="ARBA00023242"/>
    </source>
</evidence>
<feature type="compositionally biased region" description="Basic and acidic residues" evidence="3">
    <location>
        <begin position="489"/>
        <end position="501"/>
    </location>
</feature>